<dbReference type="Gene3D" id="3.40.50.300">
    <property type="entry name" value="P-loop containing nucleotide triphosphate hydrolases"/>
    <property type="match status" value="1"/>
</dbReference>
<dbReference type="SUPFAM" id="SSF50331">
    <property type="entry name" value="MOP-like"/>
    <property type="match status" value="1"/>
</dbReference>
<dbReference type="InterPro" id="IPR013611">
    <property type="entry name" value="Transp-assoc_OB_typ2"/>
</dbReference>
<dbReference type="GO" id="GO:0015417">
    <property type="term" value="F:ABC-type polyamine transporter activity"/>
    <property type="evidence" value="ECO:0007669"/>
    <property type="project" value="InterPro"/>
</dbReference>
<evidence type="ECO:0000313" key="10">
    <source>
        <dbReference type="Proteomes" id="UP001174909"/>
    </source>
</evidence>
<keyword evidence="6" id="KW-0764">Sulfate transport</keyword>
<dbReference type="NCBIfam" id="TIGR01187">
    <property type="entry name" value="potA"/>
    <property type="match status" value="1"/>
</dbReference>
<gene>
    <name evidence="9" type="ORF">GBAR_LOCUS17606</name>
</gene>
<keyword evidence="5" id="KW-1278">Translocase</keyword>
<proteinExistence type="predicted"/>
<dbReference type="GO" id="GO:0043190">
    <property type="term" value="C:ATP-binding cassette (ABC) transporter complex"/>
    <property type="evidence" value="ECO:0007669"/>
    <property type="project" value="InterPro"/>
</dbReference>
<keyword evidence="10" id="KW-1185">Reference proteome</keyword>
<dbReference type="InterPro" id="IPR003593">
    <property type="entry name" value="AAA+_ATPase"/>
</dbReference>
<dbReference type="InterPro" id="IPR003439">
    <property type="entry name" value="ABC_transporter-like_ATP-bd"/>
</dbReference>
<dbReference type="PROSITE" id="PS50893">
    <property type="entry name" value="ABC_TRANSPORTER_2"/>
    <property type="match status" value="1"/>
</dbReference>
<evidence type="ECO:0000256" key="7">
    <source>
        <dbReference type="ARBA" id="ARBA00023136"/>
    </source>
</evidence>
<dbReference type="SUPFAM" id="SSF52540">
    <property type="entry name" value="P-loop containing nucleoside triphosphate hydrolases"/>
    <property type="match status" value="1"/>
</dbReference>
<dbReference type="FunFam" id="3.40.50.300:FF:000425">
    <property type="entry name" value="Probable ABC transporter, ATP-binding subunit"/>
    <property type="match status" value="1"/>
</dbReference>
<dbReference type="InterPro" id="IPR017871">
    <property type="entry name" value="ABC_transporter-like_CS"/>
</dbReference>
<reference evidence="9" key="1">
    <citation type="submission" date="2023-03" db="EMBL/GenBank/DDBJ databases">
        <authorList>
            <person name="Steffen K."/>
            <person name="Cardenas P."/>
        </authorList>
    </citation>
    <scope>NUCLEOTIDE SEQUENCE</scope>
</reference>
<evidence type="ECO:0000256" key="6">
    <source>
        <dbReference type="ARBA" id="ARBA00023032"/>
    </source>
</evidence>
<dbReference type="InterPro" id="IPR027417">
    <property type="entry name" value="P-loop_NTPase"/>
</dbReference>
<dbReference type="PANTHER" id="PTHR42781">
    <property type="entry name" value="SPERMIDINE/PUTRESCINE IMPORT ATP-BINDING PROTEIN POTA"/>
    <property type="match status" value="1"/>
</dbReference>
<evidence type="ECO:0000256" key="5">
    <source>
        <dbReference type="ARBA" id="ARBA00022967"/>
    </source>
</evidence>
<dbReference type="Pfam" id="PF08402">
    <property type="entry name" value="TOBE_2"/>
    <property type="match status" value="1"/>
</dbReference>
<dbReference type="Gene3D" id="2.40.50.100">
    <property type="match status" value="1"/>
</dbReference>
<evidence type="ECO:0000259" key="8">
    <source>
        <dbReference type="PROSITE" id="PS50893"/>
    </source>
</evidence>
<dbReference type="PANTHER" id="PTHR42781:SF4">
    <property type="entry name" value="SPERMIDINE_PUTRESCINE IMPORT ATP-BINDING PROTEIN POTA"/>
    <property type="match status" value="1"/>
</dbReference>
<dbReference type="AlphaFoldDB" id="A0AA35WRD1"/>
<keyword evidence="1" id="KW-0813">Transport</keyword>
<sequence>VSDVELSGLTKRYGETLAVSDVSLRVEEGEFFSLLGPSGCGKTTTLRMIAGFVRPNEGRIFIGGEDMTLLPPEKRGIGIVFQNYAIFPHMTAFDNIAFGLKMRKVPKREIRSRVGKALEQVNLDGYERRYQRELSGGEQQRVALARVLITEPKILLLDEPLSALDKKLREEMKYWIKGLQHSLGITTVYVTHDQGEALTMSDRIAVMNRARVVQIGAPDTIYEHPADRFVTDFIGESNILEARVAAVSGDECRVAVGRVEFAAPRRDGIETGQTVGFVVRPERVLIGAATQAVDGPKVTATVVDRSYQGAIIRYRLQFEGQEIVAEVPNRPDQPDLADGAEAVIGWTVASSELLVD</sequence>
<feature type="non-terminal residue" evidence="9">
    <location>
        <position position="1"/>
    </location>
</feature>
<dbReference type="GO" id="GO:0016887">
    <property type="term" value="F:ATP hydrolysis activity"/>
    <property type="evidence" value="ECO:0007669"/>
    <property type="project" value="InterPro"/>
</dbReference>
<dbReference type="GO" id="GO:0005524">
    <property type="term" value="F:ATP binding"/>
    <property type="evidence" value="ECO:0007669"/>
    <property type="project" value="UniProtKB-KW"/>
</dbReference>
<dbReference type="InterPro" id="IPR005893">
    <property type="entry name" value="PotA-like"/>
</dbReference>
<evidence type="ECO:0000256" key="3">
    <source>
        <dbReference type="ARBA" id="ARBA00022741"/>
    </source>
</evidence>
<evidence type="ECO:0000256" key="2">
    <source>
        <dbReference type="ARBA" id="ARBA00022475"/>
    </source>
</evidence>
<comment type="caution">
    <text evidence="9">The sequence shown here is derived from an EMBL/GenBank/DDBJ whole genome shotgun (WGS) entry which is preliminary data.</text>
</comment>
<organism evidence="9 10">
    <name type="scientific">Geodia barretti</name>
    <name type="common">Barrett's horny sponge</name>
    <dbReference type="NCBI Taxonomy" id="519541"/>
    <lineage>
        <taxon>Eukaryota</taxon>
        <taxon>Metazoa</taxon>
        <taxon>Porifera</taxon>
        <taxon>Demospongiae</taxon>
        <taxon>Heteroscleromorpha</taxon>
        <taxon>Tetractinellida</taxon>
        <taxon>Astrophorina</taxon>
        <taxon>Geodiidae</taxon>
        <taxon>Geodia</taxon>
    </lineage>
</organism>
<dbReference type="Pfam" id="PF00005">
    <property type="entry name" value="ABC_tran"/>
    <property type="match status" value="1"/>
</dbReference>
<dbReference type="PROSITE" id="PS00211">
    <property type="entry name" value="ABC_TRANSPORTER_1"/>
    <property type="match status" value="1"/>
</dbReference>
<evidence type="ECO:0000313" key="9">
    <source>
        <dbReference type="EMBL" id="CAI8031028.1"/>
    </source>
</evidence>
<dbReference type="InterPro" id="IPR050093">
    <property type="entry name" value="ABC_SmlMolc_Importer"/>
</dbReference>
<evidence type="ECO:0000256" key="4">
    <source>
        <dbReference type="ARBA" id="ARBA00022840"/>
    </source>
</evidence>
<keyword evidence="4 9" id="KW-0067">ATP-binding</keyword>
<keyword evidence="7" id="KW-0472">Membrane</keyword>
<keyword evidence="2" id="KW-1003">Cell membrane</keyword>
<accession>A0AA35WRD1</accession>
<keyword evidence="3" id="KW-0547">Nucleotide-binding</keyword>
<feature type="domain" description="ABC transporter" evidence="8">
    <location>
        <begin position="4"/>
        <end position="234"/>
    </location>
</feature>
<name>A0AA35WRD1_GEOBA</name>
<evidence type="ECO:0000256" key="1">
    <source>
        <dbReference type="ARBA" id="ARBA00022448"/>
    </source>
</evidence>
<dbReference type="SMART" id="SM00382">
    <property type="entry name" value="AAA"/>
    <property type="match status" value="1"/>
</dbReference>
<dbReference type="InterPro" id="IPR008995">
    <property type="entry name" value="Mo/tungstate-bd_C_term_dom"/>
</dbReference>
<dbReference type="Proteomes" id="UP001174909">
    <property type="component" value="Unassembled WGS sequence"/>
</dbReference>
<dbReference type="EMBL" id="CASHTH010002512">
    <property type="protein sequence ID" value="CAI8031028.1"/>
    <property type="molecule type" value="Genomic_DNA"/>
</dbReference>
<protein>
    <submittedName>
        <fullName evidence="9">Spermidine/putrescine import ATP-binding protein PotA</fullName>
    </submittedName>
</protein>